<dbReference type="Gene3D" id="3.50.50.60">
    <property type="entry name" value="FAD/NAD(P)-binding domain"/>
    <property type="match status" value="2"/>
</dbReference>
<dbReference type="SUPFAM" id="SSF51905">
    <property type="entry name" value="FAD/NAD(P)-binding domain"/>
    <property type="match status" value="1"/>
</dbReference>
<dbReference type="GO" id="GO:0016491">
    <property type="term" value="F:oxidoreductase activity"/>
    <property type="evidence" value="ECO:0007669"/>
    <property type="project" value="UniProtKB-KW"/>
</dbReference>
<evidence type="ECO:0000259" key="2">
    <source>
        <dbReference type="Pfam" id="PF01266"/>
    </source>
</evidence>
<sequence>MTGVTILGAGVAGLCVAHELTTRGASVRLIDPQGGLTGCSRYAGGMLAPFCEGETAVTEVVTLGQGAADWWAAAGVQVERRGTLVVALGRDQRELVRFGRRVPQHRALSAPEISELEPALADRFQKALFIQDEAHLDPRKALSVLRDGLARRGVSIVTDGPISGQLIDCRGLAAREDLLKLRGVRGEMVILRAPDVTLHRPIRMLHPRHPIYIVPRGEGLYMLGATQIESGDQGPARLRGIAELLNAAYALHPAFAEAEVLEIGADARPAFPDNMPRVVKAPDRIHVNGLFRHGFLMAPALAQEAATLVLNSRKPEHIE</sequence>
<dbReference type="RefSeq" id="WP_103911779.1">
    <property type="nucleotide sequence ID" value="NZ_FNUZ01000007.1"/>
</dbReference>
<dbReference type="Proteomes" id="UP000236752">
    <property type="component" value="Unassembled WGS sequence"/>
</dbReference>
<keyword evidence="4" id="KW-1185">Reference proteome</keyword>
<evidence type="ECO:0000313" key="3">
    <source>
        <dbReference type="EMBL" id="SEG59717.1"/>
    </source>
</evidence>
<dbReference type="InterPro" id="IPR036188">
    <property type="entry name" value="FAD/NAD-bd_sf"/>
</dbReference>
<dbReference type="PANTHER" id="PTHR13847">
    <property type="entry name" value="SARCOSINE DEHYDROGENASE-RELATED"/>
    <property type="match status" value="1"/>
</dbReference>
<proteinExistence type="predicted"/>
<dbReference type="InterPro" id="IPR006076">
    <property type="entry name" value="FAD-dep_OxRdtase"/>
</dbReference>
<organism evidence="3 4">
    <name type="scientific">Thalassococcus halodurans</name>
    <dbReference type="NCBI Taxonomy" id="373675"/>
    <lineage>
        <taxon>Bacteria</taxon>
        <taxon>Pseudomonadati</taxon>
        <taxon>Pseudomonadota</taxon>
        <taxon>Alphaproteobacteria</taxon>
        <taxon>Rhodobacterales</taxon>
        <taxon>Roseobacteraceae</taxon>
        <taxon>Thalassococcus</taxon>
    </lineage>
</organism>
<keyword evidence="1" id="KW-0560">Oxidoreductase</keyword>
<dbReference type="EMBL" id="FNUZ01000007">
    <property type="protein sequence ID" value="SEG59717.1"/>
    <property type="molecule type" value="Genomic_DNA"/>
</dbReference>
<gene>
    <name evidence="3" type="ORF">SAMN04488045_3529</name>
</gene>
<name>A0A1H6BH81_9RHOB</name>
<evidence type="ECO:0000256" key="1">
    <source>
        <dbReference type="ARBA" id="ARBA00023002"/>
    </source>
</evidence>
<dbReference type="GO" id="GO:0005737">
    <property type="term" value="C:cytoplasm"/>
    <property type="evidence" value="ECO:0007669"/>
    <property type="project" value="TreeGrafter"/>
</dbReference>
<dbReference type="AlphaFoldDB" id="A0A1H6BH81"/>
<dbReference type="Gene3D" id="3.30.9.10">
    <property type="entry name" value="D-Amino Acid Oxidase, subunit A, domain 2"/>
    <property type="match status" value="2"/>
</dbReference>
<dbReference type="Pfam" id="PF01266">
    <property type="entry name" value="DAO"/>
    <property type="match status" value="1"/>
</dbReference>
<accession>A0A1H6BH81</accession>
<protein>
    <submittedName>
        <fullName evidence="3">Glycine oxidase</fullName>
    </submittedName>
</protein>
<dbReference type="OrthoDB" id="9790035at2"/>
<dbReference type="PANTHER" id="PTHR13847:SF289">
    <property type="entry name" value="GLYCINE OXIDASE"/>
    <property type="match status" value="1"/>
</dbReference>
<dbReference type="SUPFAM" id="SSF54373">
    <property type="entry name" value="FAD-linked reductases, C-terminal domain"/>
    <property type="match status" value="1"/>
</dbReference>
<evidence type="ECO:0000313" key="4">
    <source>
        <dbReference type="Proteomes" id="UP000236752"/>
    </source>
</evidence>
<feature type="domain" description="FAD dependent oxidoreductase" evidence="2">
    <location>
        <begin position="4"/>
        <end position="307"/>
    </location>
</feature>
<reference evidence="3 4" key="1">
    <citation type="submission" date="2016-10" db="EMBL/GenBank/DDBJ databases">
        <authorList>
            <person name="de Groot N.N."/>
        </authorList>
    </citation>
    <scope>NUCLEOTIDE SEQUENCE [LARGE SCALE GENOMIC DNA]</scope>
    <source>
        <strain evidence="3 4">DSM 26915</strain>
    </source>
</reference>